<feature type="transmembrane region" description="Helical" evidence="6">
    <location>
        <begin position="83"/>
        <end position="107"/>
    </location>
</feature>
<protein>
    <submittedName>
        <fullName evidence="8">YidH family protein</fullName>
    </submittedName>
</protein>
<keyword evidence="2 6" id="KW-0812">Transmembrane</keyword>
<keyword evidence="3 6" id="KW-1133">Transmembrane helix</keyword>
<comment type="caution">
    <text evidence="8">The sequence shown here is derived from an EMBL/GenBank/DDBJ whole genome shotgun (WGS) entry which is preliminary data.</text>
</comment>
<dbReference type="RefSeq" id="WP_378017556.1">
    <property type="nucleotide sequence ID" value="NZ_JBHSKT010000006.1"/>
</dbReference>
<keyword evidence="9" id="KW-1185">Reference proteome</keyword>
<evidence type="ECO:0000256" key="1">
    <source>
        <dbReference type="ARBA" id="ARBA00004127"/>
    </source>
</evidence>
<evidence type="ECO:0000256" key="2">
    <source>
        <dbReference type="ARBA" id="ARBA00022692"/>
    </source>
</evidence>
<evidence type="ECO:0000256" key="4">
    <source>
        <dbReference type="ARBA" id="ARBA00023136"/>
    </source>
</evidence>
<feature type="transmembrane region" description="Helical" evidence="6">
    <location>
        <begin position="127"/>
        <end position="149"/>
    </location>
</feature>
<evidence type="ECO:0000313" key="9">
    <source>
        <dbReference type="Proteomes" id="UP001596161"/>
    </source>
</evidence>
<dbReference type="Proteomes" id="UP001596161">
    <property type="component" value="Unassembled WGS sequence"/>
</dbReference>
<dbReference type="InterPro" id="IPR003807">
    <property type="entry name" value="DUF202"/>
</dbReference>
<evidence type="ECO:0000259" key="7">
    <source>
        <dbReference type="Pfam" id="PF02656"/>
    </source>
</evidence>
<sequence>MENPPKSTSGSAPEDVSTRLSRQRTTLSFQRTRLSADRTLMSVIRTALSLIGFGFTIFQFFRSLKEIIKVNLKKDPSEIAGQLGLALVSLGILMLFLGIVYHISFMLQVRKERGKMETDHLIMSGDTFPISMTLIIAILLFLLGVYIIFKMITHYY</sequence>
<dbReference type="Pfam" id="PF02656">
    <property type="entry name" value="DUF202"/>
    <property type="match status" value="1"/>
</dbReference>
<evidence type="ECO:0000313" key="8">
    <source>
        <dbReference type="EMBL" id="MFC5271189.1"/>
    </source>
</evidence>
<comment type="subcellular location">
    <subcellularLocation>
        <location evidence="1">Endomembrane system</location>
        <topology evidence="1">Multi-pass membrane protein</topology>
    </subcellularLocation>
</comment>
<feature type="region of interest" description="Disordered" evidence="5">
    <location>
        <begin position="1"/>
        <end position="21"/>
    </location>
</feature>
<organism evidence="8 9">
    <name type="scientific">Adhaeribacter terreus</name>
    <dbReference type="NCBI Taxonomy" id="529703"/>
    <lineage>
        <taxon>Bacteria</taxon>
        <taxon>Pseudomonadati</taxon>
        <taxon>Bacteroidota</taxon>
        <taxon>Cytophagia</taxon>
        <taxon>Cytophagales</taxon>
        <taxon>Hymenobacteraceae</taxon>
        <taxon>Adhaeribacter</taxon>
    </lineage>
</organism>
<feature type="transmembrane region" description="Helical" evidence="6">
    <location>
        <begin position="43"/>
        <end position="62"/>
    </location>
</feature>
<feature type="compositionally biased region" description="Polar residues" evidence="5">
    <location>
        <begin position="1"/>
        <end position="11"/>
    </location>
</feature>
<proteinExistence type="predicted"/>
<evidence type="ECO:0000256" key="3">
    <source>
        <dbReference type="ARBA" id="ARBA00022989"/>
    </source>
</evidence>
<dbReference type="EMBL" id="JBHSKT010000006">
    <property type="protein sequence ID" value="MFC5271189.1"/>
    <property type="molecule type" value="Genomic_DNA"/>
</dbReference>
<reference evidence="9" key="1">
    <citation type="journal article" date="2019" name="Int. J. Syst. Evol. Microbiol.">
        <title>The Global Catalogue of Microorganisms (GCM) 10K type strain sequencing project: providing services to taxonomists for standard genome sequencing and annotation.</title>
        <authorList>
            <consortium name="The Broad Institute Genomics Platform"/>
            <consortium name="The Broad Institute Genome Sequencing Center for Infectious Disease"/>
            <person name="Wu L."/>
            <person name="Ma J."/>
        </authorList>
    </citation>
    <scope>NUCLEOTIDE SEQUENCE [LARGE SCALE GENOMIC DNA]</scope>
    <source>
        <strain evidence="9">KACC 12602</strain>
    </source>
</reference>
<accession>A0ABW0EE50</accession>
<name>A0ABW0EE50_9BACT</name>
<feature type="domain" description="DUF202" evidence="7">
    <location>
        <begin position="31"/>
        <end position="103"/>
    </location>
</feature>
<evidence type="ECO:0000256" key="5">
    <source>
        <dbReference type="SAM" id="MobiDB-lite"/>
    </source>
</evidence>
<gene>
    <name evidence="8" type="ORF">ACFPIB_11250</name>
</gene>
<keyword evidence="4 6" id="KW-0472">Membrane</keyword>
<evidence type="ECO:0000256" key="6">
    <source>
        <dbReference type="SAM" id="Phobius"/>
    </source>
</evidence>